<dbReference type="Proteomes" id="UP000076738">
    <property type="component" value="Unassembled WGS sequence"/>
</dbReference>
<evidence type="ECO:0000256" key="1">
    <source>
        <dbReference type="SAM" id="MobiDB-lite"/>
    </source>
</evidence>
<evidence type="ECO:0000313" key="2">
    <source>
        <dbReference type="EMBL" id="KZO90178.1"/>
    </source>
</evidence>
<name>A0A167G562_CALVF</name>
<protein>
    <submittedName>
        <fullName evidence="2">Uncharacterized protein</fullName>
    </submittedName>
</protein>
<feature type="region of interest" description="Disordered" evidence="1">
    <location>
        <begin position="1"/>
        <end position="133"/>
    </location>
</feature>
<reference evidence="2 3" key="1">
    <citation type="journal article" date="2016" name="Mol. Biol. Evol.">
        <title>Comparative Genomics of Early-Diverging Mushroom-Forming Fungi Provides Insights into the Origins of Lignocellulose Decay Capabilities.</title>
        <authorList>
            <person name="Nagy L.G."/>
            <person name="Riley R."/>
            <person name="Tritt A."/>
            <person name="Adam C."/>
            <person name="Daum C."/>
            <person name="Floudas D."/>
            <person name="Sun H."/>
            <person name="Yadav J.S."/>
            <person name="Pangilinan J."/>
            <person name="Larsson K.H."/>
            <person name="Matsuura K."/>
            <person name="Barry K."/>
            <person name="Labutti K."/>
            <person name="Kuo R."/>
            <person name="Ohm R.A."/>
            <person name="Bhattacharya S.S."/>
            <person name="Shirouzu T."/>
            <person name="Yoshinaga Y."/>
            <person name="Martin F.M."/>
            <person name="Grigoriev I.V."/>
            <person name="Hibbett D.S."/>
        </authorList>
    </citation>
    <scope>NUCLEOTIDE SEQUENCE [LARGE SCALE GENOMIC DNA]</scope>
    <source>
        <strain evidence="2 3">TUFC12733</strain>
    </source>
</reference>
<feature type="compositionally biased region" description="Polar residues" evidence="1">
    <location>
        <begin position="78"/>
        <end position="91"/>
    </location>
</feature>
<evidence type="ECO:0000313" key="3">
    <source>
        <dbReference type="Proteomes" id="UP000076738"/>
    </source>
</evidence>
<dbReference type="EMBL" id="KV417349">
    <property type="protein sequence ID" value="KZO90178.1"/>
    <property type="molecule type" value="Genomic_DNA"/>
</dbReference>
<accession>A0A167G562</accession>
<gene>
    <name evidence="2" type="ORF">CALVIDRAFT_569290</name>
</gene>
<sequence length="133" mass="14124">MTTDASPTLPSPLMANPQPTTEAISDPTAAESEGGRSYVHFDAEPQSSSTSSSQTYPRGIRKGPSVSAPQSGGPPLTPSTINRTPTASQIMPNPRAKLQYPDAPRLRTIPLPLPELQSPETPRLKTIPLPDVE</sequence>
<dbReference type="AlphaFoldDB" id="A0A167G562"/>
<keyword evidence="3" id="KW-1185">Reference proteome</keyword>
<feature type="compositionally biased region" description="Low complexity" evidence="1">
    <location>
        <begin position="46"/>
        <end position="55"/>
    </location>
</feature>
<proteinExistence type="predicted"/>
<organism evidence="2 3">
    <name type="scientific">Calocera viscosa (strain TUFC12733)</name>
    <dbReference type="NCBI Taxonomy" id="1330018"/>
    <lineage>
        <taxon>Eukaryota</taxon>
        <taxon>Fungi</taxon>
        <taxon>Dikarya</taxon>
        <taxon>Basidiomycota</taxon>
        <taxon>Agaricomycotina</taxon>
        <taxon>Dacrymycetes</taxon>
        <taxon>Dacrymycetales</taxon>
        <taxon>Dacrymycetaceae</taxon>
        <taxon>Calocera</taxon>
    </lineage>
</organism>